<dbReference type="AlphaFoldDB" id="A0A5E6WEV0"/>
<proteinExistence type="predicted"/>
<dbReference type="Proteomes" id="UP000325607">
    <property type="component" value="Unassembled WGS sequence"/>
</dbReference>
<sequence length="63" mass="7434">MVHKGLIASMLAPTGIEFFQKSCDPLWERACSRWRWKNQSNPRNRDHRSRIASVRAFNTGFNR</sequence>
<gene>
    <name evidence="1" type="ORF">PS645_04643</name>
</gene>
<reference evidence="1 2" key="1">
    <citation type="submission" date="2019-09" db="EMBL/GenBank/DDBJ databases">
        <authorList>
            <person name="Chandra G."/>
            <person name="Truman W A."/>
        </authorList>
    </citation>
    <scope>NUCLEOTIDE SEQUENCE [LARGE SCALE GENOMIC DNA]</scope>
    <source>
        <strain evidence="1">PS645</strain>
    </source>
</reference>
<accession>A0A5E6WEV0</accession>
<evidence type="ECO:0000313" key="2">
    <source>
        <dbReference type="Proteomes" id="UP000325607"/>
    </source>
</evidence>
<evidence type="ECO:0000313" key="1">
    <source>
        <dbReference type="EMBL" id="VVN27478.1"/>
    </source>
</evidence>
<dbReference type="EMBL" id="CABVGX010000051">
    <property type="protein sequence ID" value="VVN27478.1"/>
    <property type="molecule type" value="Genomic_DNA"/>
</dbReference>
<name>A0A5E6WEV0_PSEFL</name>
<protein>
    <submittedName>
        <fullName evidence="1">Uncharacterized protein</fullName>
    </submittedName>
</protein>
<organism evidence="1 2">
    <name type="scientific">Pseudomonas fluorescens</name>
    <dbReference type="NCBI Taxonomy" id="294"/>
    <lineage>
        <taxon>Bacteria</taxon>
        <taxon>Pseudomonadati</taxon>
        <taxon>Pseudomonadota</taxon>
        <taxon>Gammaproteobacteria</taxon>
        <taxon>Pseudomonadales</taxon>
        <taxon>Pseudomonadaceae</taxon>
        <taxon>Pseudomonas</taxon>
    </lineage>
</organism>